<evidence type="ECO:0000313" key="2">
    <source>
        <dbReference type="EMBL" id="KAJ4491006.1"/>
    </source>
</evidence>
<sequence>MMIHWCITLIICLAIKTIAASGAPVIKDDSREAWDLTDLSPDHVGSLDGPLQTGIVDMPLDRLIVSSSNGEMSPALGAFGRRAPSEGGEGAIRSKDIEGVFTQLFSSQYTCCFQGMSKEEKIGFASKHLTAGQTLAFQRLLLNMRLNPGDQS</sequence>
<dbReference type="EMBL" id="JAOTPV010000001">
    <property type="protein sequence ID" value="KAJ4491006.1"/>
    <property type="molecule type" value="Genomic_DNA"/>
</dbReference>
<keyword evidence="3" id="KW-1185">Reference proteome</keyword>
<reference evidence="2" key="1">
    <citation type="submission" date="2022-08" db="EMBL/GenBank/DDBJ databases">
        <title>A Global Phylogenomic Analysis of the Shiitake Genus Lentinula.</title>
        <authorList>
            <consortium name="DOE Joint Genome Institute"/>
            <person name="Sierra-Patev S."/>
            <person name="Min B."/>
            <person name="Naranjo-Ortiz M."/>
            <person name="Looney B."/>
            <person name="Konkel Z."/>
            <person name="Slot J.C."/>
            <person name="Sakamoto Y."/>
            <person name="Steenwyk J.L."/>
            <person name="Rokas A."/>
            <person name="Carro J."/>
            <person name="Camarero S."/>
            <person name="Ferreira P."/>
            <person name="Molpeceres G."/>
            <person name="Ruiz-Duenas F.J."/>
            <person name="Serrano A."/>
            <person name="Henrissat B."/>
            <person name="Drula E."/>
            <person name="Hughes K.W."/>
            <person name="Mata J.L."/>
            <person name="Ishikawa N.K."/>
            <person name="Vargas-Isla R."/>
            <person name="Ushijima S."/>
            <person name="Smith C.A."/>
            <person name="Ahrendt S."/>
            <person name="Andreopoulos W."/>
            <person name="He G."/>
            <person name="Labutti K."/>
            <person name="Lipzen A."/>
            <person name="Ng V."/>
            <person name="Riley R."/>
            <person name="Sandor L."/>
            <person name="Barry K."/>
            <person name="Martinez A.T."/>
            <person name="Xiao Y."/>
            <person name="Gibbons J.G."/>
            <person name="Terashima K."/>
            <person name="Grigoriev I.V."/>
            <person name="Hibbett D.S."/>
        </authorList>
    </citation>
    <scope>NUCLEOTIDE SEQUENCE</scope>
    <source>
        <strain evidence="2">JLM2183</strain>
    </source>
</reference>
<keyword evidence="1" id="KW-0732">Signal</keyword>
<gene>
    <name evidence="2" type="ORF">J3R30DRAFT_167232</name>
</gene>
<protein>
    <submittedName>
        <fullName evidence="2">Uncharacterized protein</fullName>
    </submittedName>
</protein>
<accession>A0A9W9DZ13</accession>
<dbReference type="AlphaFoldDB" id="A0A9W9DZ13"/>
<comment type="caution">
    <text evidence="2">The sequence shown here is derived from an EMBL/GenBank/DDBJ whole genome shotgun (WGS) entry which is preliminary data.</text>
</comment>
<feature type="signal peptide" evidence="1">
    <location>
        <begin position="1"/>
        <end position="22"/>
    </location>
</feature>
<evidence type="ECO:0000256" key="1">
    <source>
        <dbReference type="SAM" id="SignalP"/>
    </source>
</evidence>
<evidence type="ECO:0000313" key="3">
    <source>
        <dbReference type="Proteomes" id="UP001150266"/>
    </source>
</evidence>
<feature type="chain" id="PRO_5040754779" evidence="1">
    <location>
        <begin position="23"/>
        <end position="152"/>
    </location>
</feature>
<organism evidence="2 3">
    <name type="scientific">Lentinula aciculospora</name>
    <dbReference type="NCBI Taxonomy" id="153920"/>
    <lineage>
        <taxon>Eukaryota</taxon>
        <taxon>Fungi</taxon>
        <taxon>Dikarya</taxon>
        <taxon>Basidiomycota</taxon>
        <taxon>Agaricomycotina</taxon>
        <taxon>Agaricomycetes</taxon>
        <taxon>Agaricomycetidae</taxon>
        <taxon>Agaricales</taxon>
        <taxon>Marasmiineae</taxon>
        <taxon>Omphalotaceae</taxon>
        <taxon>Lentinula</taxon>
    </lineage>
</organism>
<dbReference type="Proteomes" id="UP001150266">
    <property type="component" value="Unassembled WGS sequence"/>
</dbReference>
<proteinExistence type="predicted"/>
<name>A0A9W9DZ13_9AGAR</name>